<evidence type="ECO:0000313" key="4">
    <source>
        <dbReference type="Proteomes" id="UP000235371"/>
    </source>
</evidence>
<keyword evidence="2" id="KW-0812">Transmembrane</keyword>
<sequence length="124" mass="13931">MGRPRAHRPHVKRPSPLQQVHSTRPLSQAPEPEAAPPAVGLVRDPHFWKRFSTAVHMSEVTGDVEQGLQKSEKTSVGTKDEWLAQQHREKRHCRVLCASITSVVVLLVIAAAIVGWYFTKVRKI</sequence>
<gene>
    <name evidence="3" type="ORF">K444DRAFT_621318</name>
</gene>
<feature type="compositionally biased region" description="Polar residues" evidence="1">
    <location>
        <begin position="16"/>
        <end position="26"/>
    </location>
</feature>
<feature type="transmembrane region" description="Helical" evidence="2">
    <location>
        <begin position="95"/>
        <end position="118"/>
    </location>
</feature>
<feature type="compositionally biased region" description="Low complexity" evidence="1">
    <location>
        <begin position="29"/>
        <end position="38"/>
    </location>
</feature>
<proteinExistence type="predicted"/>
<accession>A0A2J6SN78</accession>
<dbReference type="EMBL" id="KZ613912">
    <property type="protein sequence ID" value="PMD52170.1"/>
    <property type="molecule type" value="Genomic_DNA"/>
</dbReference>
<feature type="region of interest" description="Disordered" evidence="1">
    <location>
        <begin position="1"/>
        <end position="38"/>
    </location>
</feature>
<evidence type="ECO:0000256" key="1">
    <source>
        <dbReference type="SAM" id="MobiDB-lite"/>
    </source>
</evidence>
<organism evidence="3 4">
    <name type="scientific">Hyaloscypha bicolor E</name>
    <dbReference type="NCBI Taxonomy" id="1095630"/>
    <lineage>
        <taxon>Eukaryota</taxon>
        <taxon>Fungi</taxon>
        <taxon>Dikarya</taxon>
        <taxon>Ascomycota</taxon>
        <taxon>Pezizomycotina</taxon>
        <taxon>Leotiomycetes</taxon>
        <taxon>Helotiales</taxon>
        <taxon>Hyaloscyphaceae</taxon>
        <taxon>Hyaloscypha</taxon>
        <taxon>Hyaloscypha bicolor</taxon>
    </lineage>
</organism>
<evidence type="ECO:0000313" key="3">
    <source>
        <dbReference type="EMBL" id="PMD52170.1"/>
    </source>
</evidence>
<reference evidence="3 4" key="1">
    <citation type="submission" date="2016-04" db="EMBL/GenBank/DDBJ databases">
        <title>A degradative enzymes factory behind the ericoid mycorrhizal symbiosis.</title>
        <authorList>
            <consortium name="DOE Joint Genome Institute"/>
            <person name="Martino E."/>
            <person name="Morin E."/>
            <person name="Grelet G."/>
            <person name="Kuo A."/>
            <person name="Kohler A."/>
            <person name="Daghino S."/>
            <person name="Barry K."/>
            <person name="Choi C."/>
            <person name="Cichocki N."/>
            <person name="Clum A."/>
            <person name="Copeland A."/>
            <person name="Hainaut M."/>
            <person name="Haridas S."/>
            <person name="Labutti K."/>
            <person name="Lindquist E."/>
            <person name="Lipzen A."/>
            <person name="Khouja H.-R."/>
            <person name="Murat C."/>
            <person name="Ohm R."/>
            <person name="Olson A."/>
            <person name="Spatafora J."/>
            <person name="Veneault-Fourrey C."/>
            <person name="Henrissat B."/>
            <person name="Grigoriev I."/>
            <person name="Martin F."/>
            <person name="Perotto S."/>
        </authorList>
    </citation>
    <scope>NUCLEOTIDE SEQUENCE [LARGE SCALE GENOMIC DNA]</scope>
    <source>
        <strain evidence="3 4">E</strain>
    </source>
</reference>
<keyword evidence="2" id="KW-0472">Membrane</keyword>
<keyword evidence="4" id="KW-1185">Reference proteome</keyword>
<feature type="compositionally biased region" description="Basic residues" evidence="1">
    <location>
        <begin position="1"/>
        <end position="13"/>
    </location>
</feature>
<evidence type="ECO:0000256" key="2">
    <source>
        <dbReference type="SAM" id="Phobius"/>
    </source>
</evidence>
<dbReference type="InParanoid" id="A0A2J6SN78"/>
<dbReference type="AlphaFoldDB" id="A0A2J6SN78"/>
<dbReference type="Proteomes" id="UP000235371">
    <property type="component" value="Unassembled WGS sequence"/>
</dbReference>
<dbReference type="OrthoDB" id="5353310at2759"/>
<dbReference type="GeneID" id="36589956"/>
<name>A0A2J6SN78_9HELO</name>
<keyword evidence="2" id="KW-1133">Transmembrane helix</keyword>
<dbReference type="RefSeq" id="XP_024729074.1">
    <property type="nucleotide sequence ID" value="XM_024881879.1"/>
</dbReference>
<protein>
    <submittedName>
        <fullName evidence="3">Uncharacterized protein</fullName>
    </submittedName>
</protein>